<keyword evidence="2" id="KW-0808">Transferase</keyword>
<dbReference type="InterPro" id="IPR016181">
    <property type="entry name" value="Acyl_CoA_acyltransferase"/>
</dbReference>
<dbReference type="InterPro" id="IPR000182">
    <property type="entry name" value="GNAT_dom"/>
</dbReference>
<dbReference type="Proteomes" id="UP000535589">
    <property type="component" value="Unassembled WGS sequence"/>
</dbReference>
<dbReference type="AlphaFoldDB" id="A0A7X8YIA6"/>
<dbReference type="Gene3D" id="3.40.630.30">
    <property type="match status" value="1"/>
</dbReference>
<reference evidence="2 3" key="1">
    <citation type="submission" date="2020-04" db="EMBL/GenBank/DDBJ databases">
        <title>Vibrio sp. SM6, a novel species isolated from seawater.</title>
        <authorList>
            <person name="Wang X."/>
        </authorList>
    </citation>
    <scope>NUCLEOTIDE SEQUENCE [LARGE SCALE GENOMIC DNA]</scope>
    <source>
        <strain evidence="2 3">SM6</strain>
    </source>
</reference>
<gene>
    <name evidence="2" type="ORF">HGP28_16135</name>
</gene>
<protein>
    <submittedName>
        <fullName evidence="2">GNAT family N-acetyltransferase</fullName>
    </submittedName>
</protein>
<comment type="caution">
    <text evidence="2">The sequence shown here is derived from an EMBL/GenBank/DDBJ whole genome shotgun (WGS) entry which is preliminary data.</text>
</comment>
<evidence type="ECO:0000259" key="1">
    <source>
        <dbReference type="PROSITE" id="PS51186"/>
    </source>
</evidence>
<dbReference type="EMBL" id="JABAIK010000020">
    <property type="protein sequence ID" value="NLS14410.1"/>
    <property type="molecule type" value="Genomic_DNA"/>
</dbReference>
<evidence type="ECO:0000313" key="3">
    <source>
        <dbReference type="Proteomes" id="UP000535589"/>
    </source>
</evidence>
<proteinExistence type="predicted"/>
<dbReference type="RefSeq" id="WP_168837505.1">
    <property type="nucleotide sequence ID" value="NZ_JABAIK010000020.1"/>
</dbReference>
<dbReference type="PANTHER" id="PTHR43415">
    <property type="entry name" value="SPERMIDINE N(1)-ACETYLTRANSFERASE"/>
    <property type="match status" value="1"/>
</dbReference>
<keyword evidence="3" id="KW-1185">Reference proteome</keyword>
<evidence type="ECO:0000313" key="2">
    <source>
        <dbReference type="EMBL" id="NLS14410.1"/>
    </source>
</evidence>
<dbReference type="SUPFAM" id="SSF55729">
    <property type="entry name" value="Acyl-CoA N-acyltransferases (Nat)"/>
    <property type="match status" value="1"/>
</dbReference>
<feature type="domain" description="N-acetyltransferase" evidence="1">
    <location>
        <begin position="2"/>
        <end position="163"/>
    </location>
</feature>
<dbReference type="PANTHER" id="PTHR43415:SF4">
    <property type="entry name" value="N-ACETYLTRANSFERASE DOMAIN-CONTAINING PROTEIN"/>
    <property type="match status" value="1"/>
</dbReference>
<name>A0A7X8YIA6_9VIBR</name>
<dbReference type="GO" id="GO:0016747">
    <property type="term" value="F:acyltransferase activity, transferring groups other than amino-acyl groups"/>
    <property type="evidence" value="ECO:0007669"/>
    <property type="project" value="InterPro"/>
</dbReference>
<accession>A0A7X8YIA6</accession>
<organism evidence="2 3">
    <name type="scientific">Vibrio agarilyticus</name>
    <dbReference type="NCBI Taxonomy" id="2726741"/>
    <lineage>
        <taxon>Bacteria</taxon>
        <taxon>Pseudomonadati</taxon>
        <taxon>Pseudomonadota</taxon>
        <taxon>Gammaproteobacteria</taxon>
        <taxon>Vibrionales</taxon>
        <taxon>Vibrionaceae</taxon>
        <taxon>Vibrio</taxon>
    </lineage>
</organism>
<dbReference type="Pfam" id="PF13302">
    <property type="entry name" value="Acetyltransf_3"/>
    <property type="match status" value="1"/>
</dbReference>
<dbReference type="PROSITE" id="PS51186">
    <property type="entry name" value="GNAT"/>
    <property type="match status" value="1"/>
</dbReference>
<sequence>MIELRAARREEADCIYQLMLSDMSWKQFDAPYVPFVAPSLREFRRGMFSKLVVGDEMQLIVVDQRPIGIVTRYWECHSTRWLEVGIAIYDSSYWQQGVGYQALISWISHLFAQQRAIARIGLTTWSGNPRMMACASKLGMTLEGRLRKVRYFEGVYYDSLRYGVLREEWVARYGDRLTQQEFLSR</sequence>